<dbReference type="KEGG" id="pti:PHATRDRAFT_32178"/>
<comment type="pathway">
    <text evidence="2">Protein modification; protein glycosylation.</text>
</comment>
<comment type="function">
    <text evidence="8 9">Intramembrane glycolipid transporter that operates in the biosynthetic pathway of dolichol-linked oligosaccharides, the glycan precursors employed in protein asparagine (N)-glycosylation. The sequential addition of sugars to dolichol pyrophosphate produces dolichol-linked oligosaccharides containing fourteen sugars, including two GlcNAcs, nine mannoses and three glucoses. Once assembled, the oligosaccharide is transferred from the lipid to nascent proteins by oligosaccharyltransferases. The assembly of dolichol-linked oligosaccharides begins on the cytosolic side of the endoplasmic reticulum membrane and finishes in its lumen. RFT1 could mediate the translocation of the cytosolically oriented intermediate DolPP-GlcNAc2Man5, produced by ALG11, into the ER lumen where dolichol-linked oligosaccharides assembly continues. However, the intramembrane lipid transporter activity could not be confirmed in vitro.</text>
</comment>
<keyword evidence="11" id="KW-1185">Reference proteome</keyword>
<evidence type="ECO:0000256" key="1">
    <source>
        <dbReference type="ARBA" id="ARBA00004477"/>
    </source>
</evidence>
<evidence type="ECO:0000313" key="11">
    <source>
        <dbReference type="Proteomes" id="UP000000759"/>
    </source>
</evidence>
<dbReference type="Pfam" id="PF04506">
    <property type="entry name" value="Rft-1"/>
    <property type="match status" value="1"/>
</dbReference>
<comment type="similarity">
    <text evidence="3 9">Belongs to the RFT1 family.</text>
</comment>
<proteinExistence type="inferred from homology"/>
<evidence type="ECO:0000256" key="7">
    <source>
        <dbReference type="ARBA" id="ARBA00023136"/>
    </source>
</evidence>
<feature type="transmembrane region" description="Helical" evidence="9">
    <location>
        <begin position="301"/>
        <end position="324"/>
    </location>
</feature>
<gene>
    <name evidence="10" type="ORF">PHATRDRAFT_32178</name>
</gene>
<dbReference type="GeneID" id="7196240"/>
<dbReference type="HOGENOM" id="CLU_023360_3_1_1"/>
<dbReference type="InterPro" id="IPR007594">
    <property type="entry name" value="RFT1"/>
</dbReference>
<evidence type="ECO:0000256" key="8">
    <source>
        <dbReference type="ARBA" id="ARBA00045912"/>
    </source>
</evidence>
<evidence type="ECO:0000256" key="5">
    <source>
        <dbReference type="ARBA" id="ARBA00022824"/>
    </source>
</evidence>
<feature type="transmembrane region" description="Helical" evidence="9">
    <location>
        <begin position="374"/>
        <end position="400"/>
    </location>
</feature>
<reference evidence="11" key="2">
    <citation type="submission" date="2008-08" db="EMBL/GenBank/DDBJ databases">
        <authorList>
            <consortium name="Diatom Consortium"/>
            <person name="Grigoriev I."/>
            <person name="Grimwood J."/>
            <person name="Kuo A."/>
            <person name="Otillar R.P."/>
            <person name="Salamov A."/>
            <person name="Detter J.C."/>
            <person name="Lindquist E."/>
            <person name="Shapiro H."/>
            <person name="Lucas S."/>
            <person name="Glavina del Rio T."/>
            <person name="Pitluck S."/>
            <person name="Rokhsar D."/>
            <person name="Bowler C."/>
        </authorList>
    </citation>
    <scope>GENOME REANNOTATION</scope>
    <source>
        <strain evidence="11">CCAP 1055/1</strain>
    </source>
</reference>
<comment type="subcellular location">
    <subcellularLocation>
        <location evidence="1 9">Endoplasmic reticulum membrane</location>
        <topology evidence="1 9">Multi-pass membrane protein</topology>
    </subcellularLocation>
</comment>
<protein>
    <recommendedName>
        <fullName evidence="9">Protein RFT1 homolog</fullName>
    </recommendedName>
</protein>
<dbReference type="EMBL" id="CM000605">
    <property type="protein sequence ID" value="EEC51858.1"/>
    <property type="molecule type" value="Genomic_DNA"/>
</dbReference>
<evidence type="ECO:0000256" key="6">
    <source>
        <dbReference type="ARBA" id="ARBA00022989"/>
    </source>
</evidence>
<comment type="caution">
    <text evidence="9">Lacks conserved residue(s) required for the propagation of feature annotation.</text>
</comment>
<dbReference type="PANTHER" id="PTHR13117">
    <property type="entry name" value="ENDOPLASMIC RETICULUM MULTISPAN TRANSMEMBRANE PROTEIN-RELATED"/>
    <property type="match status" value="1"/>
</dbReference>
<dbReference type="STRING" id="556484.B7FQF5"/>
<organism evidence="10 11">
    <name type="scientific">Phaeodactylum tricornutum (strain CCAP 1055/1)</name>
    <dbReference type="NCBI Taxonomy" id="556484"/>
    <lineage>
        <taxon>Eukaryota</taxon>
        <taxon>Sar</taxon>
        <taxon>Stramenopiles</taxon>
        <taxon>Ochrophyta</taxon>
        <taxon>Bacillariophyta</taxon>
        <taxon>Bacillariophyceae</taxon>
        <taxon>Bacillariophycidae</taxon>
        <taxon>Naviculales</taxon>
        <taxon>Phaeodactylaceae</taxon>
        <taxon>Phaeodactylum</taxon>
    </lineage>
</organism>
<sequence length="451" mass="49490">MSVKKDARKQEEQHDTARKAARGTLATLMLRLVSFGCTQWTLRVLDPTSLGKASIQLELILTTVLFLSREGFRLALTRNVKDANWNVAWLSVPVATLISVAALIGHWRLTARSDDPDYRVAGVLFCVASCIEGWAEPAVLLVLRELDVAVKAKAEGIATVGKTVATVVALRYWQTNQPVTAFGLAQLVYAIVYFIVLYKAVWSRLNGFVWNQLDHSTCYLTMVFTIQGIFKHFLTEADRIVLSTMSNSYDQGVYAMGSAYGGMAARIILQPVEENGRLLWSRLANGPVQPLLESYTVLIKVVMYVGFVFSCLAVNYTTIVLNALAGRNWGDNQEATAVLSAFCVYTAFLAWNGMTEAFVYGVASSGRDMGRLGVMHGIIGALFAVSAPIVVGWAGTVGLVGANCTAMFLRGAYSVHYAADYFSTRQNQSYRSTLAQLLGLPDQIHDTYRPT</sequence>
<dbReference type="PaxDb" id="2850-Phatr32178"/>
<dbReference type="GO" id="GO:0006488">
    <property type="term" value="P:dolichol-linked oligosaccharide biosynthetic process"/>
    <property type="evidence" value="ECO:0007669"/>
    <property type="project" value="InterPro"/>
</dbReference>
<keyword evidence="7 9" id="KW-0472">Membrane</keyword>
<dbReference type="Proteomes" id="UP000000759">
    <property type="component" value="Chromosome 1"/>
</dbReference>
<evidence type="ECO:0000256" key="9">
    <source>
        <dbReference type="RuleBase" id="RU365067"/>
    </source>
</evidence>
<feature type="transmembrane region" description="Helical" evidence="9">
    <location>
        <begin position="121"/>
        <end position="143"/>
    </location>
</feature>
<dbReference type="RefSeq" id="XP_002177395.1">
    <property type="nucleotide sequence ID" value="XM_002177359.1"/>
</dbReference>
<feature type="transmembrane region" description="Helical" evidence="9">
    <location>
        <begin position="336"/>
        <end position="354"/>
    </location>
</feature>
<keyword evidence="4 9" id="KW-0812">Transmembrane</keyword>
<dbReference type="GO" id="GO:0005789">
    <property type="term" value="C:endoplasmic reticulum membrane"/>
    <property type="evidence" value="ECO:0007669"/>
    <property type="project" value="UniProtKB-SubCell"/>
</dbReference>
<evidence type="ECO:0000256" key="3">
    <source>
        <dbReference type="ARBA" id="ARBA00010288"/>
    </source>
</evidence>
<dbReference type="OrthoDB" id="9979195at2759"/>
<feature type="transmembrane region" description="Helical" evidence="9">
    <location>
        <begin position="87"/>
        <end position="109"/>
    </location>
</feature>
<evidence type="ECO:0000256" key="2">
    <source>
        <dbReference type="ARBA" id="ARBA00004922"/>
    </source>
</evidence>
<reference evidence="10 11" key="1">
    <citation type="journal article" date="2008" name="Nature">
        <title>The Phaeodactylum genome reveals the evolutionary history of diatom genomes.</title>
        <authorList>
            <person name="Bowler C."/>
            <person name="Allen A.E."/>
            <person name="Badger J.H."/>
            <person name="Grimwood J."/>
            <person name="Jabbari K."/>
            <person name="Kuo A."/>
            <person name="Maheswari U."/>
            <person name="Martens C."/>
            <person name="Maumus F."/>
            <person name="Otillar R.P."/>
            <person name="Rayko E."/>
            <person name="Salamov A."/>
            <person name="Vandepoele K."/>
            <person name="Beszteri B."/>
            <person name="Gruber A."/>
            <person name="Heijde M."/>
            <person name="Katinka M."/>
            <person name="Mock T."/>
            <person name="Valentin K."/>
            <person name="Verret F."/>
            <person name="Berges J.A."/>
            <person name="Brownlee C."/>
            <person name="Cadoret J.P."/>
            <person name="Chiovitti A."/>
            <person name="Choi C.J."/>
            <person name="Coesel S."/>
            <person name="De Martino A."/>
            <person name="Detter J.C."/>
            <person name="Durkin C."/>
            <person name="Falciatore A."/>
            <person name="Fournet J."/>
            <person name="Haruta M."/>
            <person name="Huysman M.J."/>
            <person name="Jenkins B.D."/>
            <person name="Jiroutova K."/>
            <person name="Jorgensen R.E."/>
            <person name="Joubert Y."/>
            <person name="Kaplan A."/>
            <person name="Kroger N."/>
            <person name="Kroth P.G."/>
            <person name="La Roche J."/>
            <person name="Lindquist E."/>
            <person name="Lommer M."/>
            <person name="Martin-Jezequel V."/>
            <person name="Lopez P.J."/>
            <person name="Lucas S."/>
            <person name="Mangogna M."/>
            <person name="McGinnis K."/>
            <person name="Medlin L.K."/>
            <person name="Montsant A."/>
            <person name="Oudot-Le Secq M.P."/>
            <person name="Napoli C."/>
            <person name="Obornik M."/>
            <person name="Parker M.S."/>
            <person name="Petit J.L."/>
            <person name="Porcel B.M."/>
            <person name="Poulsen N."/>
            <person name="Robison M."/>
            <person name="Rychlewski L."/>
            <person name="Rynearson T.A."/>
            <person name="Schmutz J."/>
            <person name="Shapiro H."/>
            <person name="Siaut M."/>
            <person name="Stanley M."/>
            <person name="Sussman M.R."/>
            <person name="Taylor A.R."/>
            <person name="Vardi A."/>
            <person name="von Dassow P."/>
            <person name="Vyverman W."/>
            <person name="Willis A."/>
            <person name="Wyrwicz L.S."/>
            <person name="Rokhsar D.S."/>
            <person name="Weissenbach J."/>
            <person name="Armbrust E.V."/>
            <person name="Green B.R."/>
            <person name="Van de Peer Y."/>
            <person name="Grigoriev I.V."/>
        </authorList>
    </citation>
    <scope>NUCLEOTIDE SEQUENCE [LARGE SCALE GENOMIC DNA]</scope>
    <source>
        <strain evidence="10 11">CCAP 1055/1</strain>
    </source>
</reference>
<dbReference type="eggNOG" id="KOG2864">
    <property type="taxonomic scope" value="Eukaryota"/>
</dbReference>
<dbReference type="AlphaFoldDB" id="B7FQF5"/>
<evidence type="ECO:0000313" key="10">
    <source>
        <dbReference type="EMBL" id="EEC51858.1"/>
    </source>
</evidence>
<dbReference type="InParanoid" id="B7FQF5"/>
<keyword evidence="6 9" id="KW-1133">Transmembrane helix</keyword>
<dbReference type="GO" id="GO:0034203">
    <property type="term" value="P:glycolipid translocation"/>
    <property type="evidence" value="ECO:0007669"/>
    <property type="project" value="TreeGrafter"/>
</dbReference>
<evidence type="ECO:0000256" key="4">
    <source>
        <dbReference type="ARBA" id="ARBA00022692"/>
    </source>
</evidence>
<dbReference type="PANTHER" id="PTHR13117:SF5">
    <property type="entry name" value="PROTEIN RFT1 HOMOLOG"/>
    <property type="match status" value="1"/>
</dbReference>
<keyword evidence="5" id="KW-0256">Endoplasmic reticulum</keyword>
<feature type="transmembrane region" description="Helical" evidence="9">
    <location>
        <begin position="179"/>
        <end position="201"/>
    </location>
</feature>
<name>B7FQF5_PHATC</name>
<accession>B7FQF5</accession>